<dbReference type="PANTHER" id="PTHR46791:SF5">
    <property type="entry name" value="CLR5 DOMAIN-CONTAINING PROTEIN-RELATED"/>
    <property type="match status" value="1"/>
</dbReference>
<dbReference type="Proteomes" id="UP000256964">
    <property type="component" value="Unassembled WGS sequence"/>
</dbReference>
<evidence type="ECO:0000259" key="1">
    <source>
        <dbReference type="Pfam" id="PF24764"/>
    </source>
</evidence>
<dbReference type="Pfam" id="PF24764">
    <property type="entry name" value="rva_4"/>
    <property type="match status" value="1"/>
</dbReference>
<dbReference type="OrthoDB" id="2686689at2759"/>
<keyword evidence="3" id="KW-1185">Reference proteome</keyword>
<protein>
    <recommendedName>
        <fullName evidence="1">Integrase core domain-containing protein</fullName>
    </recommendedName>
</protein>
<organism evidence="2 3">
    <name type="scientific">Lentinus brumalis</name>
    <dbReference type="NCBI Taxonomy" id="2498619"/>
    <lineage>
        <taxon>Eukaryota</taxon>
        <taxon>Fungi</taxon>
        <taxon>Dikarya</taxon>
        <taxon>Basidiomycota</taxon>
        <taxon>Agaricomycotina</taxon>
        <taxon>Agaricomycetes</taxon>
        <taxon>Polyporales</taxon>
        <taxon>Polyporaceae</taxon>
        <taxon>Lentinus</taxon>
    </lineage>
</organism>
<name>A0A371DN66_9APHY</name>
<feature type="domain" description="Integrase core" evidence="1">
    <location>
        <begin position="33"/>
        <end position="69"/>
    </location>
</feature>
<dbReference type="STRING" id="139420.A0A371DN66"/>
<sequence length="81" mass="9384">LHVQKSRVLLSLRRIDPLRQVLRNHATIDRREYSVPYPNYLWHIDGYHKMIRWGIVFHGGADGFDRVVCSGTFCGSGMANE</sequence>
<dbReference type="AlphaFoldDB" id="A0A371DN66"/>
<accession>A0A371DN66</accession>
<dbReference type="InterPro" id="IPR058913">
    <property type="entry name" value="Integrase_dom_put"/>
</dbReference>
<dbReference type="PANTHER" id="PTHR46791">
    <property type="entry name" value="EXPRESSED PROTEIN"/>
    <property type="match status" value="1"/>
</dbReference>
<gene>
    <name evidence="2" type="ORF">OH76DRAFT_1342281</name>
</gene>
<feature type="non-terminal residue" evidence="2">
    <location>
        <position position="1"/>
    </location>
</feature>
<dbReference type="EMBL" id="KZ857386">
    <property type="protein sequence ID" value="RDX53980.1"/>
    <property type="molecule type" value="Genomic_DNA"/>
</dbReference>
<evidence type="ECO:0000313" key="3">
    <source>
        <dbReference type="Proteomes" id="UP000256964"/>
    </source>
</evidence>
<reference evidence="2 3" key="1">
    <citation type="journal article" date="2018" name="Biotechnol. Biofuels">
        <title>Integrative visual omics of the white-rot fungus Polyporus brumalis exposes the biotechnological potential of its oxidative enzymes for delignifying raw plant biomass.</title>
        <authorList>
            <person name="Miyauchi S."/>
            <person name="Rancon A."/>
            <person name="Drula E."/>
            <person name="Hage H."/>
            <person name="Chaduli D."/>
            <person name="Favel A."/>
            <person name="Grisel S."/>
            <person name="Henrissat B."/>
            <person name="Herpoel-Gimbert I."/>
            <person name="Ruiz-Duenas F.J."/>
            <person name="Chevret D."/>
            <person name="Hainaut M."/>
            <person name="Lin J."/>
            <person name="Wang M."/>
            <person name="Pangilinan J."/>
            <person name="Lipzen A."/>
            <person name="Lesage-Meessen L."/>
            <person name="Navarro D."/>
            <person name="Riley R."/>
            <person name="Grigoriev I.V."/>
            <person name="Zhou S."/>
            <person name="Raouche S."/>
            <person name="Rosso M.N."/>
        </authorList>
    </citation>
    <scope>NUCLEOTIDE SEQUENCE [LARGE SCALE GENOMIC DNA]</scope>
    <source>
        <strain evidence="2 3">BRFM 1820</strain>
    </source>
</reference>
<proteinExistence type="predicted"/>
<evidence type="ECO:0000313" key="2">
    <source>
        <dbReference type="EMBL" id="RDX53980.1"/>
    </source>
</evidence>